<reference evidence="3" key="1">
    <citation type="journal article" date="2019" name="Int. J. Syst. Evol. Microbiol.">
        <title>The Global Catalogue of Microorganisms (GCM) 10K type strain sequencing project: providing services to taxonomists for standard genome sequencing and annotation.</title>
        <authorList>
            <consortium name="The Broad Institute Genomics Platform"/>
            <consortium name="The Broad Institute Genome Sequencing Center for Infectious Disease"/>
            <person name="Wu L."/>
            <person name="Ma J."/>
        </authorList>
    </citation>
    <scope>NUCLEOTIDE SEQUENCE [LARGE SCALE GENOMIC DNA]</scope>
    <source>
        <strain evidence="3">JCM 17137</strain>
    </source>
</reference>
<comment type="caution">
    <text evidence="2">The sequence shown here is derived from an EMBL/GenBank/DDBJ whole genome shotgun (WGS) entry which is preliminary data.</text>
</comment>
<evidence type="ECO:0000313" key="3">
    <source>
        <dbReference type="Proteomes" id="UP001500908"/>
    </source>
</evidence>
<keyword evidence="1" id="KW-0732">Signal</keyword>
<dbReference type="EMBL" id="BAABDD010000019">
    <property type="protein sequence ID" value="GAA3754702.1"/>
    <property type="molecule type" value="Genomic_DNA"/>
</dbReference>
<protein>
    <submittedName>
        <fullName evidence="2">Uncharacterized protein</fullName>
    </submittedName>
</protein>
<name>A0ABP7G3H1_9ACTN</name>
<accession>A0ABP7G3H1</accession>
<evidence type="ECO:0000256" key="1">
    <source>
        <dbReference type="SAM" id="SignalP"/>
    </source>
</evidence>
<organism evidence="2 3">
    <name type="scientific">Salinactinospora qingdaonensis</name>
    <dbReference type="NCBI Taxonomy" id="702744"/>
    <lineage>
        <taxon>Bacteria</taxon>
        <taxon>Bacillati</taxon>
        <taxon>Actinomycetota</taxon>
        <taxon>Actinomycetes</taxon>
        <taxon>Streptosporangiales</taxon>
        <taxon>Nocardiopsidaceae</taxon>
        <taxon>Salinactinospora</taxon>
    </lineage>
</organism>
<feature type="signal peptide" evidence="1">
    <location>
        <begin position="1"/>
        <end position="17"/>
    </location>
</feature>
<sequence>MRLAVIGPCSASTSDLAATVLAPDLATVIAAWAGSFTVIRRSEAKVEILTDASGACPVYTTQTEEGRTVWGSSARALAALINAEVDPWWLATYLTDKHADLPGRSAWSGVGLVPPGHRLILTPDDMTLTRWWRPKLRSHAAGIQRLRNALLGGVHSRVVGLPASTDLAGVDSTTLTIIAAGVGPVTGITGYPKGAAGGGDLAYARALRIPGLTREYFVCAVDFLPTAKAGGFQPTGALVGAVLSRGFPLVPAS</sequence>
<dbReference type="Proteomes" id="UP001500908">
    <property type="component" value="Unassembled WGS sequence"/>
</dbReference>
<dbReference type="Gene3D" id="3.60.20.10">
    <property type="entry name" value="Glutamine Phosphoribosylpyrophosphate, subunit 1, domain 1"/>
    <property type="match status" value="1"/>
</dbReference>
<keyword evidence="3" id="KW-1185">Reference proteome</keyword>
<gene>
    <name evidence="2" type="ORF">GCM10022402_36750</name>
</gene>
<feature type="chain" id="PRO_5046497978" evidence="1">
    <location>
        <begin position="18"/>
        <end position="253"/>
    </location>
</feature>
<proteinExistence type="predicted"/>
<dbReference type="SUPFAM" id="SSF56235">
    <property type="entry name" value="N-terminal nucleophile aminohydrolases (Ntn hydrolases)"/>
    <property type="match status" value="1"/>
</dbReference>
<dbReference type="InterPro" id="IPR029055">
    <property type="entry name" value="Ntn_hydrolases_N"/>
</dbReference>
<evidence type="ECO:0000313" key="2">
    <source>
        <dbReference type="EMBL" id="GAA3754702.1"/>
    </source>
</evidence>